<dbReference type="RefSeq" id="WP_171029713.1">
    <property type="nucleotide sequence ID" value="NZ_FSRU01000002.1"/>
</dbReference>
<evidence type="ECO:0000313" key="2">
    <source>
        <dbReference type="EMBL" id="SIO62630.1"/>
    </source>
</evidence>
<name>A0A1N6L1G9_9BURK</name>
<proteinExistence type="predicted"/>
<reference evidence="2 3" key="2">
    <citation type="submission" date="2016-11" db="EMBL/GenBank/DDBJ databases">
        <authorList>
            <person name="Jaros S."/>
            <person name="Januszkiewicz K."/>
            <person name="Wedrychowicz H."/>
        </authorList>
    </citation>
    <scope>NUCLEOTIDE SEQUENCE [LARGE SCALE GENOMIC DNA]</scope>
    <source>
        <strain evidence="2 3">GAS95</strain>
    </source>
</reference>
<dbReference type="Proteomes" id="UP000185151">
    <property type="component" value="Unassembled WGS sequence"/>
</dbReference>
<keyword evidence="3" id="KW-1185">Reference proteome</keyword>
<accession>A0A1N6L1G9</accession>
<gene>
    <name evidence="1" type="ORF">SAMN05216466_104477</name>
    <name evidence="2" type="ORF">SAMN05444165_5594</name>
</gene>
<dbReference type="Proteomes" id="UP000199706">
    <property type="component" value="Unassembled WGS sequence"/>
</dbReference>
<evidence type="ECO:0000313" key="3">
    <source>
        <dbReference type="Proteomes" id="UP000185151"/>
    </source>
</evidence>
<dbReference type="EMBL" id="FNCJ01000004">
    <property type="protein sequence ID" value="SDG69089.1"/>
    <property type="molecule type" value="Genomic_DNA"/>
</dbReference>
<protein>
    <submittedName>
        <fullName evidence="2">Uncharacterized protein</fullName>
    </submittedName>
</protein>
<reference evidence="1 4" key="1">
    <citation type="submission" date="2016-10" db="EMBL/GenBank/DDBJ databases">
        <authorList>
            <person name="de Groot N.N."/>
        </authorList>
    </citation>
    <scope>NUCLEOTIDE SEQUENCE [LARGE SCALE GENOMIC DNA]</scope>
    <source>
        <strain evidence="1 4">LMG 2247</strain>
    </source>
</reference>
<sequence>MSIFSYRKHLRFLTHSQRRRWWDQKKRLTPRVKISGAYVPPNVTREFTYVKVG</sequence>
<evidence type="ECO:0000313" key="1">
    <source>
        <dbReference type="EMBL" id="SDG69089.1"/>
    </source>
</evidence>
<dbReference type="EMBL" id="FSRU01000002">
    <property type="protein sequence ID" value="SIO62630.1"/>
    <property type="molecule type" value="Genomic_DNA"/>
</dbReference>
<evidence type="ECO:0000313" key="4">
    <source>
        <dbReference type="Proteomes" id="UP000199706"/>
    </source>
</evidence>
<dbReference type="AlphaFoldDB" id="A0A1N6L1G9"/>
<organism evidence="2 3">
    <name type="scientific">Paraburkholderia phenazinium</name>
    <dbReference type="NCBI Taxonomy" id="60549"/>
    <lineage>
        <taxon>Bacteria</taxon>
        <taxon>Pseudomonadati</taxon>
        <taxon>Pseudomonadota</taxon>
        <taxon>Betaproteobacteria</taxon>
        <taxon>Burkholderiales</taxon>
        <taxon>Burkholderiaceae</taxon>
        <taxon>Paraburkholderia</taxon>
    </lineage>
</organism>